<reference evidence="3" key="1">
    <citation type="submission" date="2020-07" db="EMBL/GenBank/DDBJ databases">
        <title>Clarias magur genome sequencing, assembly and annotation.</title>
        <authorList>
            <person name="Kushwaha B."/>
            <person name="Kumar R."/>
            <person name="Das P."/>
            <person name="Joshi C.G."/>
            <person name="Kumar D."/>
            <person name="Nagpure N.S."/>
            <person name="Pandey M."/>
            <person name="Agarwal S."/>
            <person name="Srivastava S."/>
            <person name="Singh M."/>
            <person name="Sahoo L."/>
            <person name="Jayasankar P."/>
            <person name="Meher P.K."/>
            <person name="Koringa P.G."/>
            <person name="Iquebal M.A."/>
            <person name="Das S.P."/>
            <person name="Bit A."/>
            <person name="Patnaik S."/>
            <person name="Patel N."/>
            <person name="Shah T.M."/>
            <person name="Hinsu A."/>
            <person name="Jena J.K."/>
        </authorList>
    </citation>
    <scope>NUCLEOTIDE SEQUENCE</scope>
    <source>
        <strain evidence="3">CIFAMagur01</strain>
        <tissue evidence="3">Testis</tissue>
    </source>
</reference>
<dbReference type="InterPro" id="IPR013783">
    <property type="entry name" value="Ig-like_fold"/>
</dbReference>
<protein>
    <submittedName>
        <fullName evidence="3">Leukemia inhibitory factor receptor-like</fullName>
    </submittedName>
</protein>
<dbReference type="InterPro" id="IPR048497">
    <property type="entry name" value="LIF-R-like_Ig-like"/>
</dbReference>
<dbReference type="Pfam" id="PF25552">
    <property type="entry name" value="LIFR_D4"/>
    <property type="match status" value="1"/>
</dbReference>
<dbReference type="InterPro" id="IPR040817">
    <property type="entry name" value="LIFR_D2"/>
</dbReference>
<dbReference type="Proteomes" id="UP000727407">
    <property type="component" value="Unassembled WGS sequence"/>
</dbReference>
<dbReference type="Gene3D" id="2.60.40.10">
    <property type="entry name" value="Immunoglobulins"/>
    <property type="match status" value="3"/>
</dbReference>
<dbReference type="InterPro" id="IPR036116">
    <property type="entry name" value="FN3_sf"/>
</dbReference>
<comment type="caution">
    <text evidence="3">The sequence shown here is derived from an EMBL/GenBank/DDBJ whole genome shotgun (WGS) entry which is preliminary data.</text>
</comment>
<evidence type="ECO:0000259" key="2">
    <source>
        <dbReference type="Pfam" id="PF21177"/>
    </source>
</evidence>
<feature type="domain" description="Leukemia inhibitory factor receptor-like Ig-like" evidence="2">
    <location>
        <begin position="119"/>
        <end position="191"/>
    </location>
</feature>
<dbReference type="Pfam" id="PF21177">
    <property type="entry name" value="LIF-R_Ig-like"/>
    <property type="match status" value="1"/>
</dbReference>
<dbReference type="OrthoDB" id="6382334at2759"/>
<accession>A0A8J4U204</accession>
<proteinExistence type="predicted"/>
<dbReference type="EMBL" id="QNUK01000823">
    <property type="protein sequence ID" value="KAF5889355.1"/>
    <property type="molecule type" value="Genomic_DNA"/>
</dbReference>
<dbReference type="SUPFAM" id="SSF49265">
    <property type="entry name" value="Fibronectin type III"/>
    <property type="match status" value="1"/>
</dbReference>
<keyword evidence="4" id="KW-1185">Reference proteome</keyword>
<name>A0A8J4U204_CLAMG</name>
<keyword evidence="3" id="KW-0675">Receptor</keyword>
<dbReference type="AlphaFoldDB" id="A0A8J4U204"/>
<evidence type="ECO:0000259" key="1">
    <source>
        <dbReference type="Pfam" id="PF17971"/>
    </source>
</evidence>
<feature type="domain" description="Leukemia inhibitory factor receptor D2" evidence="1">
    <location>
        <begin position="25"/>
        <end position="95"/>
    </location>
</feature>
<gene>
    <name evidence="3" type="primary">osmr</name>
    <name evidence="3" type="ORF">DAT39_020947</name>
</gene>
<sequence>MPLTRGECEGSSEAPLLSVEVCMTSSWSLEVRWTEHENNTDSEQTYQVQVGQSEERHIVTQSTVSKEAGVQVVSWVWTSALPLQCTDHSARIRRVPGSWTDWTTHYGQQNISSNSLRLFPKQEVLQEGSSVFFCCIPSDGAQITTLYFSNTPYPLINISTRVRAIRVLGLNSTEIGVNLICQDDSGKEQAVLNYVTFPPEKPKNLSCETRNLRNVVCSWTPGREPNLGGDHRRRYTLHILNSDGVIFSCDKRPSSCEFPVLPDLIFYNISLVVNNSLGEERESYAFNITHRDVFIFPRRHDMKMMELDDDVYKVSKEIGALVVEECESCDVEILEQDDHTSSFFDTDSGCEKQLTRVYSGVKSCLHRIDTW</sequence>
<evidence type="ECO:0000313" key="3">
    <source>
        <dbReference type="EMBL" id="KAF5889355.1"/>
    </source>
</evidence>
<evidence type="ECO:0000313" key="4">
    <source>
        <dbReference type="Proteomes" id="UP000727407"/>
    </source>
</evidence>
<dbReference type="Pfam" id="PF17971">
    <property type="entry name" value="LIFR_D2"/>
    <property type="match status" value="1"/>
</dbReference>
<organism evidence="3 4">
    <name type="scientific">Clarias magur</name>
    <name type="common">Asian catfish</name>
    <name type="synonym">Macropteronotus magur</name>
    <dbReference type="NCBI Taxonomy" id="1594786"/>
    <lineage>
        <taxon>Eukaryota</taxon>
        <taxon>Metazoa</taxon>
        <taxon>Chordata</taxon>
        <taxon>Craniata</taxon>
        <taxon>Vertebrata</taxon>
        <taxon>Euteleostomi</taxon>
        <taxon>Actinopterygii</taxon>
        <taxon>Neopterygii</taxon>
        <taxon>Teleostei</taxon>
        <taxon>Ostariophysi</taxon>
        <taxon>Siluriformes</taxon>
        <taxon>Clariidae</taxon>
        <taxon>Clarias</taxon>
    </lineage>
</organism>